<dbReference type="GO" id="GO:0004144">
    <property type="term" value="F:diacylglycerol O-acyltransferase activity"/>
    <property type="evidence" value="ECO:0007669"/>
    <property type="project" value="TreeGrafter"/>
</dbReference>
<dbReference type="InterPro" id="IPR007130">
    <property type="entry name" value="DAGAT"/>
</dbReference>
<keyword evidence="10" id="KW-0012">Acyltransferase</keyword>
<dbReference type="CDD" id="cd07987">
    <property type="entry name" value="LPLAT_MGAT-like"/>
    <property type="match status" value="1"/>
</dbReference>
<feature type="region of interest" description="Disordered" evidence="11">
    <location>
        <begin position="211"/>
        <end position="279"/>
    </location>
</feature>
<feature type="transmembrane region" description="Helical" evidence="12">
    <location>
        <begin position="466"/>
        <end position="483"/>
    </location>
</feature>
<keyword evidence="3" id="KW-0444">Lipid biosynthesis</keyword>
<feature type="compositionally biased region" description="Acidic residues" evidence="11">
    <location>
        <begin position="256"/>
        <end position="278"/>
    </location>
</feature>
<evidence type="ECO:0000313" key="14">
    <source>
        <dbReference type="Proteomes" id="UP001165080"/>
    </source>
</evidence>
<feature type="compositionally biased region" description="Gly residues" evidence="11">
    <location>
        <begin position="217"/>
        <end position="228"/>
    </location>
</feature>
<evidence type="ECO:0000256" key="5">
    <source>
        <dbReference type="ARBA" id="ARBA00022692"/>
    </source>
</evidence>
<reference evidence="13 14" key="1">
    <citation type="journal article" date="2023" name="Commun. Biol.">
        <title>Reorganization of the ancestral sex-determining regions during the evolution of trioecy in Pleodorina starrii.</title>
        <authorList>
            <person name="Takahashi K."/>
            <person name="Suzuki S."/>
            <person name="Kawai-Toyooka H."/>
            <person name="Yamamoto K."/>
            <person name="Hamaji T."/>
            <person name="Ootsuki R."/>
            <person name="Yamaguchi H."/>
            <person name="Kawachi M."/>
            <person name="Higashiyama T."/>
            <person name="Nozaki H."/>
        </authorList>
    </citation>
    <scope>NUCLEOTIDE SEQUENCE [LARGE SCALE GENOMIC DNA]</scope>
    <source>
        <strain evidence="13 14">NIES-4479</strain>
    </source>
</reference>
<keyword evidence="14" id="KW-1185">Reference proteome</keyword>
<feature type="region of interest" description="Disordered" evidence="11">
    <location>
        <begin position="309"/>
        <end position="330"/>
    </location>
</feature>
<evidence type="ECO:0000256" key="7">
    <source>
        <dbReference type="ARBA" id="ARBA00022989"/>
    </source>
</evidence>
<feature type="compositionally biased region" description="Low complexity" evidence="11">
    <location>
        <begin position="186"/>
        <end position="198"/>
    </location>
</feature>
<evidence type="ECO:0000256" key="4">
    <source>
        <dbReference type="ARBA" id="ARBA00022679"/>
    </source>
</evidence>
<comment type="caution">
    <text evidence="13">The sequence shown here is derived from an EMBL/GenBank/DDBJ whole genome shotgun (WGS) entry which is preliminary data.</text>
</comment>
<dbReference type="AlphaFoldDB" id="A0A9W6BAL9"/>
<feature type="compositionally biased region" description="Low complexity" evidence="11">
    <location>
        <begin position="13"/>
        <end position="26"/>
    </location>
</feature>
<dbReference type="PANTHER" id="PTHR12317:SF63">
    <property type="entry name" value="DIACYLGLYCEROL O-ACYLTRANSFERASE 2"/>
    <property type="match status" value="1"/>
</dbReference>
<keyword evidence="9 12" id="KW-0472">Membrane</keyword>
<evidence type="ECO:0000313" key="13">
    <source>
        <dbReference type="EMBL" id="GLC48559.1"/>
    </source>
</evidence>
<keyword evidence="8" id="KW-0443">Lipid metabolism</keyword>
<accession>A0A9W6BAL9</accession>
<gene>
    <name evidence="13" type="primary">PLEST001086</name>
    <name evidence="13" type="ORF">PLESTB_000111200</name>
</gene>
<dbReference type="PANTHER" id="PTHR12317">
    <property type="entry name" value="DIACYLGLYCEROL O-ACYLTRANSFERASE"/>
    <property type="match status" value="1"/>
</dbReference>
<name>A0A9W6BAL9_9CHLO</name>
<keyword evidence="7 12" id="KW-1133">Transmembrane helix</keyword>
<keyword evidence="4" id="KW-0808">Transferase</keyword>
<dbReference type="EMBL" id="BRXU01000001">
    <property type="protein sequence ID" value="GLC48559.1"/>
    <property type="molecule type" value="Genomic_DNA"/>
</dbReference>
<comment type="similarity">
    <text evidence="2">Belongs to the diacylglycerol acyltransferase family.</text>
</comment>
<feature type="compositionally biased region" description="Low complexity" evidence="11">
    <location>
        <begin position="309"/>
        <end position="319"/>
    </location>
</feature>
<evidence type="ECO:0000256" key="11">
    <source>
        <dbReference type="SAM" id="MobiDB-lite"/>
    </source>
</evidence>
<dbReference type="SUPFAM" id="SSF69593">
    <property type="entry name" value="Glycerol-3-phosphate (1)-acyltransferase"/>
    <property type="match status" value="1"/>
</dbReference>
<keyword evidence="5 12" id="KW-0812">Transmembrane</keyword>
<evidence type="ECO:0000256" key="6">
    <source>
        <dbReference type="ARBA" id="ARBA00022824"/>
    </source>
</evidence>
<dbReference type="Proteomes" id="UP001165080">
    <property type="component" value="Unassembled WGS sequence"/>
</dbReference>
<feature type="transmembrane region" description="Helical" evidence="12">
    <location>
        <begin position="489"/>
        <end position="511"/>
    </location>
</feature>
<evidence type="ECO:0000256" key="10">
    <source>
        <dbReference type="ARBA" id="ARBA00023315"/>
    </source>
</evidence>
<feature type="region of interest" description="Disordered" evidence="11">
    <location>
        <begin position="156"/>
        <end position="198"/>
    </location>
</feature>
<evidence type="ECO:0000256" key="2">
    <source>
        <dbReference type="ARBA" id="ARBA00005420"/>
    </source>
</evidence>
<feature type="region of interest" description="Disordered" evidence="11">
    <location>
        <begin position="1"/>
        <end position="56"/>
    </location>
</feature>
<evidence type="ECO:0008006" key="15">
    <source>
        <dbReference type="Google" id="ProtNLM"/>
    </source>
</evidence>
<dbReference type="GO" id="GO:0019432">
    <property type="term" value="P:triglyceride biosynthetic process"/>
    <property type="evidence" value="ECO:0007669"/>
    <property type="project" value="TreeGrafter"/>
</dbReference>
<comment type="subcellular location">
    <subcellularLocation>
        <location evidence="1">Endoplasmic reticulum membrane</location>
        <topology evidence="1">Multi-pass membrane protein</topology>
    </subcellularLocation>
</comment>
<protein>
    <recommendedName>
        <fullName evidence="15">Acyltransferase</fullName>
    </recommendedName>
</protein>
<keyword evidence="6" id="KW-0256">Endoplasmic reticulum</keyword>
<sequence>MHQSETLHDVTTAAAPSPRAAAAADASPPPAHRSGGATTPRAPLLRSSSYKPPRSAAAAAVAAASPVHLTAMGAALLRRSGRRVVVQPSGRQRHATAAAAQPNSRHSRRHPDCDGDSGSGAAAAAAAASDLRLRSYRSFPAVALAAAAEAYLNALGRTDSPPRTGTGRHCRRDTPPPPPSPTESGTAAAQPTPAPLPTAALAVIATRGSVRGTLADGTGGSGGGGGGVSSPPEGPATPTAAEEYQAGLEKAAAAVTEEEVDEEVVDEEEEEEAEEDVEVCSTLSAPSFFSARCHSAGSSSGGAASCSTSSGGAAAASSDDGGGGSRGSSSGGGCVGRAVSSCGPSALRALQQYDSVCGSDVSSRVLTQTDSSCSSCSNWSGISCGSDSSAAAAYACEPASCAAAAATTTKDVTSTSSGTASAAAAAACPFPLAEMTPLEPPVPRPPPYTRHWLDERGPSYKLRQPYRLLAQTTLALYVGWPYVLLALLVAALCGSMTAVAVLAVLAGTLLIPATDKPNETLLSSSLFRLWRAYFNFSFLYEEMLDLRKPHIYAMSPHGAFPISQILAGSVGHILWPGQPVYCLAASVLFYVPIWRHIKRLLGAAPAHRRTALRLLKTHGSIAVMPGGIAEMFVQAGAGGDRCERIKLSGRRGFVRLAIETGAPIVPMYHFGNSQALSFGPASLQPVCRRLRMAFGTIMGQWGLPVPRPVELFMCIGKAIHVPYVDPRDPAFERHVDETLEKVRVAYMQMYERYSKLYGWTDRPLEVL</sequence>
<evidence type="ECO:0000256" key="1">
    <source>
        <dbReference type="ARBA" id="ARBA00004477"/>
    </source>
</evidence>
<evidence type="ECO:0000256" key="12">
    <source>
        <dbReference type="SAM" id="Phobius"/>
    </source>
</evidence>
<dbReference type="GO" id="GO:0005789">
    <property type="term" value="C:endoplasmic reticulum membrane"/>
    <property type="evidence" value="ECO:0007669"/>
    <property type="project" value="UniProtKB-SubCell"/>
</dbReference>
<feature type="region of interest" description="Disordered" evidence="11">
    <location>
        <begin position="83"/>
        <end position="120"/>
    </location>
</feature>
<organism evidence="13 14">
    <name type="scientific">Pleodorina starrii</name>
    <dbReference type="NCBI Taxonomy" id="330485"/>
    <lineage>
        <taxon>Eukaryota</taxon>
        <taxon>Viridiplantae</taxon>
        <taxon>Chlorophyta</taxon>
        <taxon>core chlorophytes</taxon>
        <taxon>Chlorophyceae</taxon>
        <taxon>CS clade</taxon>
        <taxon>Chlamydomonadales</taxon>
        <taxon>Volvocaceae</taxon>
        <taxon>Pleodorina</taxon>
    </lineage>
</organism>
<dbReference type="Pfam" id="PF03982">
    <property type="entry name" value="DAGAT"/>
    <property type="match status" value="1"/>
</dbReference>
<evidence type="ECO:0000256" key="3">
    <source>
        <dbReference type="ARBA" id="ARBA00022516"/>
    </source>
</evidence>
<evidence type="ECO:0000256" key="9">
    <source>
        <dbReference type="ARBA" id="ARBA00023136"/>
    </source>
</evidence>
<proteinExistence type="inferred from homology"/>
<evidence type="ECO:0000256" key="8">
    <source>
        <dbReference type="ARBA" id="ARBA00023098"/>
    </source>
</evidence>
<feature type="compositionally biased region" description="Gly residues" evidence="11">
    <location>
        <begin position="320"/>
        <end position="330"/>
    </location>
</feature>